<evidence type="ECO:0000313" key="2">
    <source>
        <dbReference type="EMBL" id="EKW9777723.1"/>
    </source>
</evidence>
<feature type="transmembrane region" description="Helical" evidence="1">
    <location>
        <begin position="123"/>
        <end position="143"/>
    </location>
</feature>
<dbReference type="Proteomes" id="UP001171165">
    <property type="component" value="Unassembled WGS sequence"/>
</dbReference>
<proteinExistence type="predicted"/>
<dbReference type="RefSeq" id="WP_036908270.1">
    <property type="nucleotide sequence ID" value="NZ_CAXOLX010000004.1"/>
</dbReference>
<dbReference type="EMBL" id="ABKSPD020000017">
    <property type="protein sequence ID" value="EKW9777723.1"/>
    <property type="molecule type" value="Genomic_DNA"/>
</dbReference>
<feature type="transmembrane region" description="Helical" evidence="1">
    <location>
        <begin position="77"/>
        <end position="102"/>
    </location>
</feature>
<reference evidence="2" key="1">
    <citation type="submission" date="2023-06" db="EMBL/GenBank/DDBJ databases">
        <authorList>
            <consortium name="Clinical and Environmental Microbiology Branch: Whole genome sequencing antimicrobial resistance pathogens in the healthcare setting"/>
        </authorList>
    </citation>
    <scope>NUCLEOTIDE SEQUENCE</scope>
    <source>
        <strain evidence="2">Microbial</strain>
    </source>
</reference>
<dbReference type="AlphaFoldDB" id="A0AAN3YZR1"/>
<feature type="transmembrane region" description="Helical" evidence="1">
    <location>
        <begin position="163"/>
        <end position="185"/>
    </location>
</feature>
<evidence type="ECO:0000313" key="3">
    <source>
        <dbReference type="Proteomes" id="UP001171165"/>
    </source>
</evidence>
<evidence type="ECO:0000256" key="1">
    <source>
        <dbReference type="SAM" id="Phobius"/>
    </source>
</evidence>
<name>A0AAN3YZR1_PROMI</name>
<keyword evidence="1" id="KW-0812">Transmembrane</keyword>
<accession>A0AAN3YZR1</accession>
<gene>
    <name evidence="2" type="ORF">PW210_003597</name>
</gene>
<feature type="transmembrane region" description="Helical" evidence="1">
    <location>
        <begin position="53"/>
        <end position="71"/>
    </location>
</feature>
<keyword evidence="1" id="KW-0472">Membrane</keyword>
<protein>
    <submittedName>
        <fullName evidence="2">Uncharacterized protein</fullName>
    </submittedName>
</protein>
<sequence length="191" mass="21764">MQEKYLNYKKIRAIPIAGDIFRIANAYVYEGKVDNHGSIAPLSLWLDKIGKKLLYTLILTVILSIICWLFLDVNWDAADAIISVFPSLLGFGIGVFALLFILPNRLYQLLDKEKENGNIKFGHEILAVDMGYPLLVFAVILTWSGVNKFIDIAAFNFVSKWLFFYGMSMVLELISFLFNISMLIMNLKIKP</sequence>
<keyword evidence="1" id="KW-1133">Transmembrane helix</keyword>
<comment type="caution">
    <text evidence="2">The sequence shown here is derived from an EMBL/GenBank/DDBJ whole genome shotgun (WGS) entry which is preliminary data.</text>
</comment>
<organism evidence="2 3">
    <name type="scientific">Proteus mirabilis</name>
    <dbReference type="NCBI Taxonomy" id="584"/>
    <lineage>
        <taxon>Bacteria</taxon>
        <taxon>Pseudomonadati</taxon>
        <taxon>Pseudomonadota</taxon>
        <taxon>Gammaproteobacteria</taxon>
        <taxon>Enterobacterales</taxon>
        <taxon>Morganellaceae</taxon>
        <taxon>Proteus</taxon>
    </lineage>
</organism>